<dbReference type="AlphaFoldDB" id="A0A4C1VCT4"/>
<accession>A0A4C1VCT4</accession>
<evidence type="ECO:0000313" key="1">
    <source>
        <dbReference type="EMBL" id="GBP36443.1"/>
    </source>
</evidence>
<proteinExistence type="predicted"/>
<protein>
    <submittedName>
        <fullName evidence="1">Uncharacterized protein</fullName>
    </submittedName>
</protein>
<reference evidence="1 2" key="1">
    <citation type="journal article" date="2019" name="Commun. Biol.">
        <title>The bagworm genome reveals a unique fibroin gene that provides high tensile strength.</title>
        <authorList>
            <person name="Kono N."/>
            <person name="Nakamura H."/>
            <person name="Ohtoshi R."/>
            <person name="Tomita M."/>
            <person name="Numata K."/>
            <person name="Arakawa K."/>
        </authorList>
    </citation>
    <scope>NUCLEOTIDE SEQUENCE [LARGE SCALE GENOMIC DNA]</scope>
</reference>
<name>A0A4C1VCT4_EUMVA</name>
<organism evidence="1 2">
    <name type="scientific">Eumeta variegata</name>
    <name type="common">Bagworm moth</name>
    <name type="synonym">Eumeta japonica</name>
    <dbReference type="NCBI Taxonomy" id="151549"/>
    <lineage>
        <taxon>Eukaryota</taxon>
        <taxon>Metazoa</taxon>
        <taxon>Ecdysozoa</taxon>
        <taxon>Arthropoda</taxon>
        <taxon>Hexapoda</taxon>
        <taxon>Insecta</taxon>
        <taxon>Pterygota</taxon>
        <taxon>Neoptera</taxon>
        <taxon>Endopterygota</taxon>
        <taxon>Lepidoptera</taxon>
        <taxon>Glossata</taxon>
        <taxon>Ditrysia</taxon>
        <taxon>Tineoidea</taxon>
        <taxon>Psychidae</taxon>
        <taxon>Oiketicinae</taxon>
        <taxon>Eumeta</taxon>
    </lineage>
</organism>
<comment type="caution">
    <text evidence="1">The sequence shown here is derived from an EMBL/GenBank/DDBJ whole genome shotgun (WGS) entry which is preliminary data.</text>
</comment>
<evidence type="ECO:0000313" key="2">
    <source>
        <dbReference type="Proteomes" id="UP000299102"/>
    </source>
</evidence>
<dbReference type="EMBL" id="BGZK01000318">
    <property type="protein sequence ID" value="GBP36443.1"/>
    <property type="molecule type" value="Genomic_DNA"/>
</dbReference>
<sequence>MTQVKTYGPIRSRSRCEPGTFRRKDNAHHRLANTISRGKGVFSNRSSRLCLHQIEGLDLGFSTLVRCWSRAVSIVVDHVVTASLTDGITCSANHGTTIRYKTTRTCVVFRELLFVMQARIFGTETRRYVRKKGLEDHNAIWGEGSLLERNGRVFVFLTAARGTRPPQPGIYDAIGYTSWGLSACGWLAGLPPRTQ</sequence>
<dbReference type="Proteomes" id="UP000299102">
    <property type="component" value="Unassembled WGS sequence"/>
</dbReference>
<gene>
    <name evidence="1" type="ORF">EVAR_88023_1</name>
</gene>
<keyword evidence="2" id="KW-1185">Reference proteome</keyword>